<evidence type="ECO:0000313" key="2">
    <source>
        <dbReference type="EMBL" id="RWR44988.1"/>
    </source>
</evidence>
<dbReference type="NCBIfam" id="TIGR01558">
    <property type="entry name" value="sm_term_P27"/>
    <property type="match status" value="1"/>
</dbReference>
<dbReference type="InterPro" id="IPR006448">
    <property type="entry name" value="Phage_term_ssu_P27"/>
</dbReference>
<evidence type="ECO:0000313" key="3">
    <source>
        <dbReference type="Proteomes" id="UP000286594"/>
    </source>
</evidence>
<dbReference type="Pfam" id="PF05119">
    <property type="entry name" value="Terminase_4"/>
    <property type="match status" value="1"/>
</dbReference>
<dbReference type="AlphaFoldDB" id="A0A443L7P9"/>
<protein>
    <submittedName>
        <fullName evidence="2">Phage terminase small subunit P27 family</fullName>
    </submittedName>
</protein>
<evidence type="ECO:0000256" key="1">
    <source>
        <dbReference type="SAM" id="MobiDB-lite"/>
    </source>
</evidence>
<comment type="caution">
    <text evidence="2">The sequence shown here is derived from an EMBL/GenBank/DDBJ whole genome shotgun (WGS) entry which is preliminary data.</text>
</comment>
<name>A0A443L7P9_9RHOB</name>
<feature type="region of interest" description="Disordered" evidence="1">
    <location>
        <begin position="112"/>
        <end position="131"/>
    </location>
</feature>
<dbReference type="Proteomes" id="UP000286594">
    <property type="component" value="Unassembled WGS sequence"/>
</dbReference>
<reference evidence="2 3" key="1">
    <citation type="submission" date="2019-01" db="EMBL/GenBank/DDBJ databases">
        <title>Sinorhodobacter populi sp. nov. isolated from the symptomatic bark tissue of Populus euramericana canker.</title>
        <authorList>
            <person name="Xu G."/>
        </authorList>
    </citation>
    <scope>NUCLEOTIDE SEQUENCE [LARGE SCALE GENOMIC DNA]</scope>
    <source>
        <strain evidence="2 3">CCTCC AB2012026</strain>
    </source>
</reference>
<proteinExistence type="predicted"/>
<dbReference type="EMBL" id="SAVB01000027">
    <property type="protein sequence ID" value="RWR44988.1"/>
    <property type="molecule type" value="Genomic_DNA"/>
</dbReference>
<feature type="compositionally biased region" description="Acidic residues" evidence="1">
    <location>
        <begin position="120"/>
        <end position="131"/>
    </location>
</feature>
<gene>
    <name evidence="2" type="ORF">EOW65_17745</name>
</gene>
<dbReference type="OrthoDB" id="7843333at2"/>
<accession>A0A443L7P9</accession>
<organism evidence="2 3">
    <name type="scientific">Paenirhodobacter ferrireducens</name>
    <dbReference type="NCBI Taxonomy" id="1215032"/>
    <lineage>
        <taxon>Bacteria</taxon>
        <taxon>Pseudomonadati</taxon>
        <taxon>Pseudomonadota</taxon>
        <taxon>Alphaproteobacteria</taxon>
        <taxon>Rhodobacterales</taxon>
        <taxon>Rhodobacter group</taxon>
        <taxon>Paenirhodobacter</taxon>
    </lineage>
</organism>
<sequence length="131" mass="14402">MKGVKPELREDPEAVTVLDPPEWMGADAREEWERVMPILAARRILSAADLGGLENYCIAIGTAREAERLIQKFGLVTETETGLKRNPAVGIQSEAIKTARLIGAEMGLTPVSRSRPAIRDDEDDDDPFDLS</sequence>
<keyword evidence="3" id="KW-1185">Reference proteome</keyword>
<dbReference type="RefSeq" id="WP_128151699.1">
    <property type="nucleotide sequence ID" value="NZ_SAVB01000027.1"/>
</dbReference>